<dbReference type="HOGENOM" id="CLU_236999_0_0_1"/>
<dbReference type="Gene3D" id="1.10.600.10">
    <property type="entry name" value="Farnesyl Diphosphate Synthase"/>
    <property type="match status" value="1"/>
</dbReference>
<feature type="domain" description="Rhamnogalacturonase A/B/Epimerase-like pectate lyase" evidence="13">
    <location>
        <begin position="56"/>
        <end position="280"/>
    </location>
</feature>
<feature type="transmembrane region" description="Helical" evidence="10">
    <location>
        <begin position="1457"/>
        <end position="1479"/>
    </location>
</feature>
<feature type="transmembrane region" description="Helical" evidence="10">
    <location>
        <begin position="1009"/>
        <end position="1028"/>
    </location>
</feature>
<feature type="transmembrane region" description="Helical" evidence="10">
    <location>
        <begin position="1349"/>
        <end position="1369"/>
    </location>
</feature>
<evidence type="ECO:0000256" key="5">
    <source>
        <dbReference type="ARBA" id="ARBA00022692"/>
    </source>
</evidence>
<evidence type="ECO:0000256" key="11">
    <source>
        <dbReference type="SAM" id="SignalP"/>
    </source>
</evidence>
<keyword evidence="8 10" id="KW-0472">Membrane</keyword>
<feature type="signal peptide" evidence="11">
    <location>
        <begin position="1"/>
        <end position="20"/>
    </location>
</feature>
<dbReference type="EMBL" id="BAUL01000129">
    <property type="protein sequence ID" value="GAD95449.1"/>
    <property type="molecule type" value="Genomic_DNA"/>
</dbReference>
<dbReference type="OrthoDB" id="1046782at2759"/>
<protein>
    <submittedName>
        <fullName evidence="14">Exo-beta-1,3-glucanase Exg0</fullName>
    </submittedName>
</protein>
<evidence type="ECO:0000313" key="15">
    <source>
        <dbReference type="Proteomes" id="UP000018001"/>
    </source>
</evidence>
<keyword evidence="11" id="KW-0732">Signal</keyword>
<evidence type="ECO:0000256" key="4">
    <source>
        <dbReference type="ARBA" id="ARBA00022449"/>
    </source>
</evidence>
<dbReference type="GO" id="GO:0016020">
    <property type="term" value="C:membrane"/>
    <property type="evidence" value="ECO:0007669"/>
    <property type="project" value="UniProtKB-SubCell"/>
</dbReference>
<keyword evidence="15" id="KW-1185">Reference proteome</keyword>
<evidence type="ECO:0000256" key="3">
    <source>
        <dbReference type="ARBA" id="ARBA00022448"/>
    </source>
</evidence>
<feature type="compositionally biased region" description="Low complexity" evidence="9">
    <location>
        <begin position="423"/>
        <end position="513"/>
    </location>
</feature>
<evidence type="ECO:0000256" key="10">
    <source>
        <dbReference type="SAM" id="Phobius"/>
    </source>
</evidence>
<feature type="transmembrane region" description="Helical" evidence="10">
    <location>
        <begin position="1245"/>
        <end position="1273"/>
    </location>
</feature>
<feature type="chain" id="PRO_5004735875" evidence="11">
    <location>
        <begin position="21"/>
        <end position="1846"/>
    </location>
</feature>
<gene>
    <name evidence="14" type="ORF">PVAR5_4092</name>
</gene>
<evidence type="ECO:0000256" key="8">
    <source>
        <dbReference type="ARBA" id="ARBA00023136"/>
    </source>
</evidence>
<accession>V5FDR3</accession>
<feature type="compositionally biased region" description="Low complexity" evidence="9">
    <location>
        <begin position="404"/>
        <end position="413"/>
    </location>
</feature>
<evidence type="ECO:0000256" key="9">
    <source>
        <dbReference type="SAM" id="MobiDB-lite"/>
    </source>
</evidence>
<dbReference type="SFLD" id="SFLDG01020">
    <property type="entry name" value="Terpene_Cyclase_Like_2"/>
    <property type="match status" value="1"/>
</dbReference>
<feature type="domain" description="Rhamnogalacturonase A/B/Epimerase-like pectate lyase" evidence="13">
    <location>
        <begin position="617"/>
        <end position="735"/>
    </location>
</feature>
<dbReference type="SUPFAM" id="SSF51126">
    <property type="entry name" value="Pectin lyase-like"/>
    <property type="match status" value="2"/>
</dbReference>
<keyword evidence="5 10" id="KW-0812">Transmembrane</keyword>
<dbReference type="Gene3D" id="2.160.20.10">
    <property type="entry name" value="Single-stranded right-handed beta-helix, Pectin lyase-like"/>
    <property type="match status" value="2"/>
</dbReference>
<feature type="region of interest" description="Disordered" evidence="9">
    <location>
        <begin position="391"/>
        <end position="513"/>
    </location>
</feature>
<dbReference type="PANTHER" id="PTHR43562">
    <property type="entry name" value="NAPA-TYPE SODIUM/HYDROGEN ANTIPORTER"/>
    <property type="match status" value="1"/>
</dbReference>
<dbReference type="GO" id="GO:0010333">
    <property type="term" value="F:terpene synthase activity"/>
    <property type="evidence" value="ECO:0007669"/>
    <property type="project" value="InterPro"/>
</dbReference>
<evidence type="ECO:0000259" key="13">
    <source>
        <dbReference type="Pfam" id="PF12708"/>
    </source>
</evidence>
<dbReference type="Pfam" id="PF12708">
    <property type="entry name" value="Pect-lyase_RHGA_epim"/>
    <property type="match status" value="2"/>
</dbReference>
<organism evidence="14 15">
    <name type="scientific">Byssochlamys spectabilis (strain No. 5 / NBRC 109023)</name>
    <name type="common">Paecilomyces variotii</name>
    <dbReference type="NCBI Taxonomy" id="1356009"/>
    <lineage>
        <taxon>Eukaryota</taxon>
        <taxon>Fungi</taxon>
        <taxon>Dikarya</taxon>
        <taxon>Ascomycota</taxon>
        <taxon>Pezizomycotina</taxon>
        <taxon>Eurotiomycetes</taxon>
        <taxon>Eurotiomycetidae</taxon>
        <taxon>Eurotiales</taxon>
        <taxon>Thermoascaceae</taxon>
        <taxon>Paecilomyces</taxon>
    </lineage>
</organism>
<dbReference type="InterPro" id="IPR011050">
    <property type="entry name" value="Pectin_lyase_fold/virulence"/>
</dbReference>
<keyword evidence="7" id="KW-0406">Ion transport</keyword>
<feature type="transmembrane region" description="Helical" evidence="10">
    <location>
        <begin position="1065"/>
        <end position="1083"/>
    </location>
</feature>
<dbReference type="eggNOG" id="ENOG502QV54">
    <property type="taxonomic scope" value="Eukaryota"/>
</dbReference>
<dbReference type="InterPro" id="IPR034686">
    <property type="entry name" value="Terpene_cyclase-like_2"/>
</dbReference>
<dbReference type="FunFam" id="2.160.20.10:FF:000023">
    <property type="entry name" value="Exo-beta-1,3-glucanase Exg0"/>
    <property type="match status" value="1"/>
</dbReference>
<dbReference type="CDD" id="cd23668">
    <property type="entry name" value="GH55_beta13glucanase-like"/>
    <property type="match status" value="1"/>
</dbReference>
<evidence type="ECO:0000256" key="2">
    <source>
        <dbReference type="ARBA" id="ARBA00006333"/>
    </source>
</evidence>
<dbReference type="InterPro" id="IPR006153">
    <property type="entry name" value="Cation/H_exchanger_TM"/>
</dbReference>
<feature type="transmembrane region" description="Helical" evidence="10">
    <location>
        <begin position="1128"/>
        <end position="1148"/>
    </location>
</feature>
<feature type="domain" description="Cation/H+ exchanger transmembrane" evidence="12">
    <location>
        <begin position="1025"/>
        <end position="1479"/>
    </location>
</feature>
<evidence type="ECO:0000256" key="7">
    <source>
        <dbReference type="ARBA" id="ARBA00023065"/>
    </source>
</evidence>
<dbReference type="Gene3D" id="1.20.1530.20">
    <property type="match status" value="1"/>
</dbReference>
<dbReference type="InterPro" id="IPR012334">
    <property type="entry name" value="Pectin_lyas_fold"/>
</dbReference>
<dbReference type="Proteomes" id="UP000018001">
    <property type="component" value="Unassembled WGS sequence"/>
</dbReference>
<feature type="transmembrane region" description="Helical" evidence="10">
    <location>
        <begin position="1202"/>
        <end position="1224"/>
    </location>
</feature>
<feature type="transmembrane region" description="Helical" evidence="10">
    <location>
        <begin position="1035"/>
        <end position="1053"/>
    </location>
</feature>
<proteinExistence type="inferred from homology"/>
<feature type="transmembrane region" description="Helical" evidence="10">
    <location>
        <begin position="1095"/>
        <end position="1116"/>
    </location>
</feature>
<sequence length="1846" mass="199445">MLFIVHILLLLGLPAFLVDAAPTPQASSSASTSEFWVSSIKRQGTTPFGQSGYQVFRNVKDFGAKGDGSSDDTDAINEAISSGNRCGKNCDSSTVTPALVYFPPGTYVVSKPIIEYYYTQMVGDALDIPTLKAAAGFQGIAVIDADPYNDDGSNWYTNQNNFFRSVRNFVIDISAMPQGSGAGIHWQVAQASSLQNIRFEMAKGGGDANKQMGIFMDNGSGGFMTDLTFNGGNYGMFLGNQQFTTRNLTFNDCNTAIFMNWNWLWTFKSLNINNCQVGLNMSNAPQNQTVGSVLIADSKLTNTPKGVITAFTTDSIPIGGGALVLNNVDFSGSEVAVAGLTGNTILAGGSVIDSWMQGNTYTPQDAGLSISLKARDEAPKPQGVCIARPRPAAQQPAPQPEAPAPASTQAPAQAPAPSPAAPAPASTGTPAQAQAQAPAPASPAPASTEASAAHPPVAGSPAPAPTSAQTPAAQAPAPAASGASQASAAQPASSSPASSAVQGQQSVQTSASGASSTSAAASAASEEPRVGISLSLGLGGGSASTPAPSIPALSSILPIPTASSTMGAGQCSASPVVKSRSQAKVATSQIPKELLDSQGNVFERARPQYETIPASSFVSVKSAGAKGDGSTDDTAAIQKVLDSATEDQIVYFDHGNYIITSTLKVPKNIKITGEIWPVLMASGNAFSDEKNPIPMVQVGQAGDVGSVELSDLILSTKGPAPGAILMEWNVKQATQGSAGMWDVHFRVGGAAGTELQDDKCAKQPKSTVTPNPECFGAFMLMHVTKDATLYNENSWYWVSDHDLDSSSHNQVSIFNGRGVLLENQGPVWMYGTASEHSQLYNYQIANAKNVYMALIQTETPYYQSNPNALTPFTPQKSWNDPDFSTCTTDSCRKAWGVRVFGSSDIHVFGAGIYSFFDNYSQTCLAGESCQENIVQVDCSDVHFYGLSTKASTNMVTSSSGQALVPQIENVIDPVEDSHSRRDNDTRTKVITGEGEEWDGIGSDWTYEHVLVFVKILVLVSFFFFLSLAEWLSAKIIRAGIIGQMAVGIIYGVPLANILDMHWQETFLALGYVGLILIIFQGGLEARLDLLRKNLLLSMLGAATGVCFPIGLSYLLLYLGFGYGAVETFIIGAALSATSLGTTFAVISSASKSVDLSQTRVGSVLVSAAVIDDVVGLVMASTIGDLGQLSGPNAGNVNLGWIIGRPITASIVMAIVTPVVTKYFFAPVFRRYIEHAFARYDHISNIVLMILVLSAFISIAAFTGTSVLFGAFLAGTFLTYLPSKHPEGPFVVMNREEGEREAHKSPTFVHTFEAYLLDVQKYLMEPLFFASIGFAIPFVQLWTGKRIWRGIVFTLLMAFAKFIVGIWIPIWTSFSSRKAQYPIDRPDEQETDGRGVSRSSKSKTNEKKKAEANDGTDNTLVSICGLLLGSAMVARGEIGLLIIEIGYNETQYVSEDGFITGVWAIVLNTIIGPICVGLLVKFYGERIGKSMWGLQKDEGQLLGSQHETTAKSGEWPWNKPRLNLDYEVVGKESMAWIAGFEMFKPKTRRAFDKGKFHLLAGLAYPSANRDILRAACDLMNIFFLIDDHTDMANLSEVQTMASLVRNTLLDPYKPRAHGEWPGAEIVRQFWVRTKDLATSSTQTYFVTTFNDWLQSLVEQAEDRDNNNVRDIDNYLKFRRRNIGLEPALAILEFDMELSDEFRYHPITEKLIQICCDLLIIDNDMLSYSKEQARGDDKHNIITILMHQFQVDIQNAIYWATGYNAALVRQFAEICRKEPRWGGMTDVATQAYLDGLGNWVYANNRWSFESERYFGDRGIEIMRTRIIPLSPREKPEHVGPAEINMCDF</sequence>
<comment type="subcellular location">
    <subcellularLocation>
        <location evidence="1">Membrane</location>
        <topology evidence="1">Multi-pass membrane protein</topology>
    </subcellularLocation>
</comment>
<dbReference type="Pfam" id="PF00999">
    <property type="entry name" value="Na_H_Exchanger"/>
    <property type="match status" value="1"/>
</dbReference>
<dbReference type="InterPro" id="IPR038770">
    <property type="entry name" value="Na+/solute_symporter_sf"/>
</dbReference>
<dbReference type="SFLD" id="SFLDS00005">
    <property type="entry name" value="Isoprenoid_Synthase_Type_I"/>
    <property type="match status" value="1"/>
</dbReference>
<name>V5FDR3_BYSSN</name>
<comment type="caution">
    <text evidence="14">The sequence shown here is derived from an EMBL/GenBank/DDBJ whole genome shotgun (WGS) entry which is preliminary data.</text>
</comment>
<dbReference type="Pfam" id="PF19086">
    <property type="entry name" value="Terpene_syn_C_2"/>
    <property type="match status" value="1"/>
</dbReference>
<keyword evidence="6 10" id="KW-1133">Transmembrane helix</keyword>
<dbReference type="PANTHER" id="PTHR43562:SF2">
    <property type="entry name" value="SODIUM-HYDROGEN ANTIPORTER"/>
    <property type="match status" value="1"/>
</dbReference>
<keyword evidence="4" id="KW-0050">Antiport</keyword>
<dbReference type="SUPFAM" id="SSF48576">
    <property type="entry name" value="Terpenoid synthases"/>
    <property type="match status" value="1"/>
</dbReference>
<feature type="transmembrane region" description="Helical" evidence="10">
    <location>
        <begin position="1160"/>
        <end position="1182"/>
    </location>
</feature>
<comment type="similarity">
    <text evidence="2">Belongs to the terpene synthase family.</text>
</comment>
<feature type="compositionally biased region" description="Basic and acidic residues" evidence="9">
    <location>
        <begin position="1383"/>
        <end position="1394"/>
    </location>
</feature>
<dbReference type="GO" id="GO:0008299">
    <property type="term" value="P:isoprenoid biosynthetic process"/>
    <property type="evidence" value="ECO:0007669"/>
    <property type="project" value="UniProtKB-ARBA"/>
</dbReference>
<keyword evidence="3" id="KW-0813">Transport</keyword>
<feature type="region of interest" description="Disordered" evidence="9">
    <location>
        <begin position="1382"/>
        <end position="1410"/>
    </location>
</feature>
<evidence type="ECO:0000256" key="1">
    <source>
        <dbReference type="ARBA" id="ARBA00004141"/>
    </source>
</evidence>
<dbReference type="InterPro" id="IPR024535">
    <property type="entry name" value="RHGA/B-epi-like_pectate_lyase"/>
</dbReference>
<feature type="transmembrane region" description="Helical" evidence="10">
    <location>
        <begin position="1325"/>
        <end position="1342"/>
    </location>
</feature>
<dbReference type="InParanoid" id="V5FDR3"/>
<evidence type="ECO:0000259" key="12">
    <source>
        <dbReference type="Pfam" id="PF00999"/>
    </source>
</evidence>
<reference evidence="15" key="1">
    <citation type="journal article" date="2014" name="Genome Announc.">
        <title>Draft genome sequence of the formaldehyde-resistant fungus Byssochlamys spectabilis No. 5 (anamorph Paecilomyces variotii No. 5) (NBRC109023).</title>
        <authorList>
            <person name="Oka T."/>
            <person name="Ekino K."/>
            <person name="Fukuda K."/>
            <person name="Nomura Y."/>
        </authorList>
    </citation>
    <scope>NUCLEOTIDE SEQUENCE [LARGE SCALE GENOMIC DNA]</scope>
    <source>
        <strain evidence="15">No. 5 / NBRC 109023</strain>
    </source>
</reference>
<evidence type="ECO:0000313" key="14">
    <source>
        <dbReference type="EMBL" id="GAD95449.1"/>
    </source>
</evidence>
<dbReference type="GO" id="GO:1902600">
    <property type="term" value="P:proton transmembrane transport"/>
    <property type="evidence" value="ECO:0007669"/>
    <property type="project" value="InterPro"/>
</dbReference>
<dbReference type="InterPro" id="IPR008949">
    <property type="entry name" value="Isoprenoid_synthase_dom_sf"/>
</dbReference>
<dbReference type="GO" id="GO:0015297">
    <property type="term" value="F:antiporter activity"/>
    <property type="evidence" value="ECO:0007669"/>
    <property type="project" value="UniProtKB-KW"/>
</dbReference>
<dbReference type="FunFam" id="2.160.20.10:FF:000026">
    <property type="entry name" value="Exo-beta-1,3-glucanase Exg0"/>
    <property type="match status" value="1"/>
</dbReference>
<evidence type="ECO:0000256" key="6">
    <source>
        <dbReference type="ARBA" id="ARBA00022989"/>
    </source>
</evidence>